<sequence>NPECPELCGLSVLSWRVSAVPSPEYLSHLRGIGLIWVTESQGDKVLLRDVCFRPLRKSGVRGTFPILPPDILWSRTRFQYWSNFQEPIHIATPDCCREEMAVSIEISTDTSPSILGPGAHPCRVPVTLVTDLPPDEALSGGLVVNDTIVSAEQRIDRVSVLRGMRCLAPCRGGLELSAPPLNTEGAAQQAGSWEPEESNKTDLEHLKQLSFSGITDPRLLRQITQTFTSKTNVRRLPHCFQWMQNVPCFGKHFDGLAASRPVKGWRFAICLTANNVLHLHLSVKQRAGPRQSRVNQVPGHRTSRDSCIRMHTLQTRQRRWLASVAMPGLRPVQSHPSEIMKRNRPTSPETLDS</sequence>
<dbReference type="EMBL" id="JACVVK020000030">
    <property type="protein sequence ID" value="KAK7501645.1"/>
    <property type="molecule type" value="Genomic_DNA"/>
</dbReference>
<dbReference type="AlphaFoldDB" id="A0ABD0LQX0"/>
<evidence type="ECO:0000313" key="2">
    <source>
        <dbReference type="EMBL" id="KAK7501645.1"/>
    </source>
</evidence>
<protein>
    <submittedName>
        <fullName evidence="2">Uncharacterized protein</fullName>
    </submittedName>
</protein>
<name>A0ABD0LQX0_9CAEN</name>
<comment type="caution">
    <text evidence="2">The sequence shown here is derived from an EMBL/GenBank/DDBJ whole genome shotgun (WGS) entry which is preliminary data.</text>
</comment>
<organism evidence="2 3">
    <name type="scientific">Batillaria attramentaria</name>
    <dbReference type="NCBI Taxonomy" id="370345"/>
    <lineage>
        <taxon>Eukaryota</taxon>
        <taxon>Metazoa</taxon>
        <taxon>Spiralia</taxon>
        <taxon>Lophotrochozoa</taxon>
        <taxon>Mollusca</taxon>
        <taxon>Gastropoda</taxon>
        <taxon>Caenogastropoda</taxon>
        <taxon>Sorbeoconcha</taxon>
        <taxon>Cerithioidea</taxon>
        <taxon>Batillariidae</taxon>
        <taxon>Batillaria</taxon>
    </lineage>
</organism>
<dbReference type="Proteomes" id="UP001519460">
    <property type="component" value="Unassembled WGS sequence"/>
</dbReference>
<accession>A0ABD0LQX0</accession>
<feature type="non-terminal residue" evidence="2">
    <location>
        <position position="1"/>
    </location>
</feature>
<gene>
    <name evidence="2" type="ORF">BaRGS_00007076</name>
</gene>
<reference evidence="2 3" key="1">
    <citation type="journal article" date="2023" name="Sci. Data">
        <title>Genome assembly of the Korean intertidal mud-creeper Batillaria attramentaria.</title>
        <authorList>
            <person name="Patra A.K."/>
            <person name="Ho P.T."/>
            <person name="Jun S."/>
            <person name="Lee S.J."/>
            <person name="Kim Y."/>
            <person name="Won Y.J."/>
        </authorList>
    </citation>
    <scope>NUCLEOTIDE SEQUENCE [LARGE SCALE GENOMIC DNA]</scope>
    <source>
        <strain evidence="2">Wonlab-2016</strain>
    </source>
</reference>
<feature type="region of interest" description="Disordered" evidence="1">
    <location>
        <begin position="331"/>
        <end position="353"/>
    </location>
</feature>
<evidence type="ECO:0000256" key="1">
    <source>
        <dbReference type="SAM" id="MobiDB-lite"/>
    </source>
</evidence>
<evidence type="ECO:0000313" key="3">
    <source>
        <dbReference type="Proteomes" id="UP001519460"/>
    </source>
</evidence>
<proteinExistence type="predicted"/>
<keyword evidence="3" id="KW-1185">Reference proteome</keyword>